<dbReference type="EMBL" id="RCZE01000008">
    <property type="protein sequence ID" value="TPG76295.1"/>
    <property type="molecule type" value="Genomic_DNA"/>
</dbReference>
<accession>A0A502HR40</accession>
<sequence length="214" mass="21965">MVTGVQVTNKSKPGSTPRVGDTLEANVIGFNDADGDAYSGASYSWLLNGASTGNTSSTYTTVTAGSVVVKATPETDPAKTDPNKGATVTSPAVIVLAAGANVGDFFIGPLAATWSAADAYCNNAGARLPTQIELQELFVNATSATIANGSQTNTEMCSVHGWPLSQLCGGIDSLYRSSTPATTGRHFSVFLNNGSAPSNADWSDDTVACYRKAP</sequence>
<feature type="region of interest" description="Disordered" evidence="1">
    <location>
        <begin position="1"/>
        <end position="20"/>
    </location>
</feature>
<dbReference type="Proteomes" id="UP000317933">
    <property type="component" value="Unassembled WGS sequence"/>
</dbReference>
<protein>
    <submittedName>
        <fullName evidence="2">Uncharacterized protein</fullName>
    </submittedName>
</protein>
<proteinExistence type="predicted"/>
<evidence type="ECO:0000313" key="3">
    <source>
        <dbReference type="Proteomes" id="UP000317933"/>
    </source>
</evidence>
<organism evidence="2 3">
    <name type="scientific">Pseudomonas arsenicoxydans</name>
    <dbReference type="NCBI Taxonomy" id="702115"/>
    <lineage>
        <taxon>Bacteria</taxon>
        <taxon>Pseudomonadati</taxon>
        <taxon>Pseudomonadota</taxon>
        <taxon>Gammaproteobacteria</taxon>
        <taxon>Pseudomonadales</taxon>
        <taxon>Pseudomonadaceae</taxon>
        <taxon>Pseudomonas</taxon>
    </lineage>
</organism>
<name>A0A502HR40_9PSED</name>
<gene>
    <name evidence="2" type="ORF">EAH78_18190</name>
</gene>
<comment type="caution">
    <text evidence="2">The sequence shown here is derived from an EMBL/GenBank/DDBJ whole genome shotgun (WGS) entry which is preliminary data.</text>
</comment>
<dbReference type="AlphaFoldDB" id="A0A502HR40"/>
<evidence type="ECO:0000313" key="2">
    <source>
        <dbReference type="EMBL" id="TPG76295.1"/>
    </source>
</evidence>
<reference evidence="2 3" key="1">
    <citation type="journal article" date="2019" name="Environ. Microbiol.">
        <title>Species interactions and distinct microbial communities in high Arctic permafrost affected cryosols are associated with the CH4 and CO2 gas fluxes.</title>
        <authorList>
            <person name="Altshuler I."/>
            <person name="Hamel J."/>
            <person name="Turney S."/>
            <person name="Magnuson E."/>
            <person name="Levesque R."/>
            <person name="Greer C."/>
            <person name="Whyte L.G."/>
        </authorList>
    </citation>
    <scope>NUCLEOTIDE SEQUENCE [LARGE SCALE GENOMIC DNA]</scope>
    <source>
        <strain evidence="2 3">E3</strain>
    </source>
</reference>
<evidence type="ECO:0000256" key="1">
    <source>
        <dbReference type="SAM" id="MobiDB-lite"/>
    </source>
</evidence>
<feature type="compositionally biased region" description="Polar residues" evidence="1">
    <location>
        <begin position="1"/>
        <end position="14"/>
    </location>
</feature>